<organism evidence="1 2">
    <name type="scientific">Thermoclostridium stercorarium subsp. thermolacticum DSM 2910</name>
    <dbReference type="NCBI Taxonomy" id="1121336"/>
    <lineage>
        <taxon>Bacteria</taxon>
        <taxon>Bacillati</taxon>
        <taxon>Bacillota</taxon>
        <taxon>Clostridia</taxon>
        <taxon>Eubacteriales</taxon>
        <taxon>Oscillospiraceae</taxon>
        <taxon>Thermoclostridium</taxon>
    </lineage>
</organism>
<accession>A0A1B1YGH8</accession>
<gene>
    <name evidence="1" type="ORF">CSTERTH_12970</name>
</gene>
<dbReference type="Pfam" id="PF12643">
    <property type="entry name" value="MazG-like"/>
    <property type="match status" value="1"/>
</dbReference>
<dbReference type="Proteomes" id="UP000092971">
    <property type="component" value="Chromosome"/>
</dbReference>
<protein>
    <recommendedName>
        <fullName evidence="3">MazG-like family protein</fullName>
    </recommendedName>
</protein>
<dbReference type="GO" id="GO:0009143">
    <property type="term" value="P:nucleoside triphosphate catabolic process"/>
    <property type="evidence" value="ECO:0007669"/>
    <property type="project" value="InterPro"/>
</dbReference>
<proteinExistence type="predicted"/>
<dbReference type="InterPro" id="IPR025984">
    <property type="entry name" value="DCTPP"/>
</dbReference>
<dbReference type="EMBL" id="CP014672">
    <property type="protein sequence ID" value="ANW99876.1"/>
    <property type="molecule type" value="Genomic_DNA"/>
</dbReference>
<dbReference type="OrthoDB" id="2381770at2"/>
<sequence length="108" mass="12326">MISGLDVSRNLRIIENLKSELLEDIATLYRHLADPVLEDTRDVAADTLSEMIVICYLLGKRLGVDFSTMDRHIAKKIRLGLINENEIEKYFGDLSELARVRSGELHKK</sequence>
<dbReference type="GO" id="GO:0047429">
    <property type="term" value="F:nucleoside triphosphate diphosphatase activity"/>
    <property type="evidence" value="ECO:0007669"/>
    <property type="project" value="InterPro"/>
</dbReference>
<reference evidence="1 2" key="1">
    <citation type="submission" date="2016-02" db="EMBL/GenBank/DDBJ databases">
        <title>Comparison of Clostridium stercorarium subspecies using comparative genomics and transcriptomics.</title>
        <authorList>
            <person name="Schellenberg J."/>
            <person name="Thallinger G."/>
            <person name="Levin D.B."/>
            <person name="Zhang X."/>
            <person name="Alvare G."/>
            <person name="Fristensky B."/>
            <person name="Sparling R."/>
        </authorList>
    </citation>
    <scope>NUCLEOTIDE SEQUENCE [LARGE SCALE GENOMIC DNA]</scope>
    <source>
        <strain evidence="1 2">DSM 2910</strain>
    </source>
</reference>
<evidence type="ECO:0008006" key="3">
    <source>
        <dbReference type="Google" id="ProtNLM"/>
    </source>
</evidence>
<evidence type="ECO:0000313" key="2">
    <source>
        <dbReference type="Proteomes" id="UP000092971"/>
    </source>
</evidence>
<dbReference type="AlphaFoldDB" id="A0A1B1YGH8"/>
<dbReference type="RefSeq" id="WP_015360327.1">
    <property type="nucleotide sequence ID" value="NZ_CP014672.1"/>
</dbReference>
<name>A0A1B1YGH8_THEST</name>
<evidence type="ECO:0000313" key="1">
    <source>
        <dbReference type="EMBL" id="ANW99876.1"/>
    </source>
</evidence>